<feature type="transmembrane region" description="Helical" evidence="1">
    <location>
        <begin position="6"/>
        <end position="30"/>
    </location>
</feature>
<dbReference type="InterPro" id="IPR008407">
    <property type="entry name" value="Brnchd-chn_aa_trnsp_AzlD"/>
</dbReference>
<evidence type="ECO:0000256" key="1">
    <source>
        <dbReference type="SAM" id="Phobius"/>
    </source>
</evidence>
<feature type="transmembrane region" description="Helical" evidence="1">
    <location>
        <begin position="75"/>
        <end position="108"/>
    </location>
</feature>
<evidence type="ECO:0000313" key="2">
    <source>
        <dbReference type="EMBL" id="GGD37059.1"/>
    </source>
</evidence>
<comment type="caution">
    <text evidence="2">The sequence shown here is derived from an EMBL/GenBank/DDBJ whole genome shotgun (WGS) entry which is preliminary data.</text>
</comment>
<keyword evidence="1" id="KW-1133">Transmembrane helix</keyword>
<dbReference type="Proteomes" id="UP000617355">
    <property type="component" value="Unassembled WGS sequence"/>
</dbReference>
<keyword evidence="1" id="KW-0472">Membrane</keyword>
<protein>
    <submittedName>
        <fullName evidence="2">Membrane protein</fullName>
    </submittedName>
</protein>
<evidence type="ECO:0000313" key="3">
    <source>
        <dbReference type="Proteomes" id="UP000617355"/>
    </source>
</evidence>
<dbReference type="RefSeq" id="WP_188527604.1">
    <property type="nucleotide sequence ID" value="NZ_BMGI01000003.1"/>
</dbReference>
<dbReference type="Pfam" id="PF05437">
    <property type="entry name" value="AzlD"/>
    <property type="match status" value="1"/>
</dbReference>
<feature type="transmembrane region" description="Helical" evidence="1">
    <location>
        <begin position="42"/>
        <end position="63"/>
    </location>
</feature>
<organism evidence="2 3">
    <name type="scientific">Sinisalibacter lacisalsi</name>
    <dbReference type="NCBI Taxonomy" id="1526570"/>
    <lineage>
        <taxon>Bacteria</taxon>
        <taxon>Pseudomonadati</taxon>
        <taxon>Pseudomonadota</taxon>
        <taxon>Alphaproteobacteria</taxon>
        <taxon>Rhodobacterales</taxon>
        <taxon>Roseobacteraceae</taxon>
        <taxon>Sinisalibacter</taxon>
    </lineage>
</organism>
<keyword evidence="1" id="KW-0812">Transmembrane</keyword>
<gene>
    <name evidence="2" type="ORF">GCM10011358_20960</name>
</gene>
<dbReference type="EMBL" id="BMGI01000003">
    <property type="protein sequence ID" value="GGD37059.1"/>
    <property type="molecule type" value="Genomic_DNA"/>
</dbReference>
<proteinExistence type="predicted"/>
<keyword evidence="3" id="KW-1185">Reference proteome</keyword>
<name>A0ABQ1QPS7_9RHOB</name>
<reference evidence="3" key="1">
    <citation type="journal article" date="2019" name="Int. J. Syst. Evol. Microbiol.">
        <title>The Global Catalogue of Microorganisms (GCM) 10K type strain sequencing project: providing services to taxonomists for standard genome sequencing and annotation.</title>
        <authorList>
            <consortium name="The Broad Institute Genomics Platform"/>
            <consortium name="The Broad Institute Genome Sequencing Center for Infectious Disease"/>
            <person name="Wu L."/>
            <person name="Ma J."/>
        </authorList>
    </citation>
    <scope>NUCLEOTIDE SEQUENCE [LARGE SCALE GENOMIC DNA]</scope>
    <source>
        <strain evidence="3">CGMCC 1.12922</strain>
    </source>
</reference>
<sequence length="109" mass="11529">MSMSTGEIWTVIAGLAIGTFLIRFSFLGIVGNRPLPAWLLRLLRYTPVAVLPGLVAPLVLWPAATDGAADPARLLAALATLVIGLVVRNMLFAILGGAATLYTMLWLLG</sequence>
<accession>A0ABQ1QPS7</accession>